<feature type="region of interest" description="Disordered" evidence="1">
    <location>
        <begin position="18"/>
        <end position="72"/>
    </location>
</feature>
<evidence type="ECO:0000313" key="2">
    <source>
        <dbReference type="EMBL" id="KDQ13575.1"/>
    </source>
</evidence>
<feature type="compositionally biased region" description="Polar residues" evidence="1">
    <location>
        <begin position="45"/>
        <end position="54"/>
    </location>
</feature>
<feature type="compositionally biased region" description="Low complexity" evidence="1">
    <location>
        <begin position="500"/>
        <end position="516"/>
    </location>
</feature>
<evidence type="ECO:0000313" key="3">
    <source>
        <dbReference type="Proteomes" id="UP000027195"/>
    </source>
</evidence>
<feature type="compositionally biased region" description="Low complexity" evidence="1">
    <location>
        <begin position="624"/>
        <end position="642"/>
    </location>
</feature>
<dbReference type="Proteomes" id="UP000027195">
    <property type="component" value="Unassembled WGS sequence"/>
</dbReference>
<feature type="compositionally biased region" description="Basic and acidic residues" evidence="1">
    <location>
        <begin position="426"/>
        <end position="448"/>
    </location>
</feature>
<dbReference type="HOGENOM" id="CLU_357509_0_0_1"/>
<organism evidence="2 3">
    <name type="scientific">Botryobasidium botryosum (strain FD-172 SS1)</name>
    <dbReference type="NCBI Taxonomy" id="930990"/>
    <lineage>
        <taxon>Eukaryota</taxon>
        <taxon>Fungi</taxon>
        <taxon>Dikarya</taxon>
        <taxon>Basidiomycota</taxon>
        <taxon>Agaricomycotina</taxon>
        <taxon>Agaricomycetes</taxon>
        <taxon>Cantharellales</taxon>
        <taxon>Botryobasidiaceae</taxon>
        <taxon>Botryobasidium</taxon>
    </lineage>
</organism>
<protein>
    <submittedName>
        <fullName evidence="2">Uncharacterized protein</fullName>
    </submittedName>
</protein>
<name>A0A067MFT4_BOTB1</name>
<feature type="region of interest" description="Disordered" evidence="1">
    <location>
        <begin position="91"/>
        <end position="259"/>
    </location>
</feature>
<proteinExistence type="predicted"/>
<sequence>MANCSVLFEFDPLVLTISLPPSPTSERQAPQEDADDFQGDFSMSDFFNNINSRIQPPPEIDPTPAPTTKRKGPLVDLFGEMEWEEGASVRQLVETEPEPDAVPHTTPRKDLMGDVSISDFCAPRTPKLQADQPSRPATEKHVDFFLITPKSGPSHDSQLSPTPSSESSSSPSIRTPSPPVPYLKTPQKPIPALSISCPSPNPARAFTPVSDPKSISSPDSSGINSRESPSDPSLLLPRDEKRTSPSVSDVAQEADASRRISLDLDATMDMRFAESSFDLLNGESSFFAAMEDMDESETSIIIPSLENKMAGLKIDATPRPERSLAHSFDVGAGPNLYLETPRPGSTFARPLVNSASKSKPFLESQQIYETPRGHNISGKATTPITAVRAPALPLHPRVGAAASKIPDHHLEKYSLVRDAVPVSPQDDAKDLPVGKSEHPAPAEMKEPAGKTMNKRRSLSHSTANSAASSLLALQSAVGRLSAKSKTVAAAMANRENDENAPATPTIPITPAMPSAAKPGAPVAAPSMGPPKAAGLRRTKATIEDVAPPHKTSMLPPPRPLKASTHATNATAGTSASTIPRPPSASSMRQPVSHSSLPNLQATPGRPQAGAGSLSRPQSRTGLPSGRSAIGAGCASGSAAAGSSIGGGLKRPLTRSISDNQSAGEPRSRPPSTTPSVESTPSKGLSARTAATLARVKSGSMMGQGTTGHSRTTSGTRLPGPSSVSSASALPLLPRPTTIARAAEAPKKEGRITSLSALRETLKQREGPLGSLKSAGLSRVPTRET</sequence>
<accession>A0A067MFT4</accession>
<dbReference type="EMBL" id="KL198043">
    <property type="protein sequence ID" value="KDQ13575.1"/>
    <property type="molecule type" value="Genomic_DNA"/>
</dbReference>
<feature type="compositionally biased region" description="Low complexity" evidence="1">
    <location>
        <begin position="562"/>
        <end position="577"/>
    </location>
</feature>
<keyword evidence="3" id="KW-1185">Reference proteome</keyword>
<gene>
    <name evidence="2" type="ORF">BOTBODRAFT_146173</name>
</gene>
<feature type="compositionally biased region" description="Pro residues" evidence="1">
    <location>
        <begin position="55"/>
        <end position="65"/>
    </location>
</feature>
<dbReference type="InParanoid" id="A0A067MFT4"/>
<evidence type="ECO:0000256" key="1">
    <source>
        <dbReference type="SAM" id="MobiDB-lite"/>
    </source>
</evidence>
<dbReference type="AlphaFoldDB" id="A0A067MFT4"/>
<reference evidence="3" key="1">
    <citation type="journal article" date="2014" name="Proc. Natl. Acad. Sci. U.S.A.">
        <title>Extensive sampling of basidiomycete genomes demonstrates inadequacy of the white-rot/brown-rot paradigm for wood decay fungi.</title>
        <authorList>
            <person name="Riley R."/>
            <person name="Salamov A.A."/>
            <person name="Brown D.W."/>
            <person name="Nagy L.G."/>
            <person name="Floudas D."/>
            <person name="Held B.W."/>
            <person name="Levasseur A."/>
            <person name="Lombard V."/>
            <person name="Morin E."/>
            <person name="Otillar R."/>
            <person name="Lindquist E.A."/>
            <person name="Sun H."/>
            <person name="LaButti K.M."/>
            <person name="Schmutz J."/>
            <person name="Jabbour D."/>
            <person name="Luo H."/>
            <person name="Baker S.E."/>
            <person name="Pisabarro A.G."/>
            <person name="Walton J.D."/>
            <person name="Blanchette R.A."/>
            <person name="Henrissat B."/>
            <person name="Martin F."/>
            <person name="Cullen D."/>
            <person name="Hibbett D.S."/>
            <person name="Grigoriev I.V."/>
        </authorList>
    </citation>
    <scope>NUCLEOTIDE SEQUENCE [LARGE SCALE GENOMIC DNA]</scope>
    <source>
        <strain evidence="3">FD-172 SS1</strain>
    </source>
</reference>
<feature type="compositionally biased region" description="Low complexity" evidence="1">
    <location>
        <begin position="157"/>
        <end position="175"/>
    </location>
</feature>
<feature type="region of interest" description="Disordered" evidence="1">
    <location>
        <begin position="489"/>
        <end position="784"/>
    </location>
</feature>
<feature type="region of interest" description="Disordered" evidence="1">
    <location>
        <begin position="422"/>
        <end position="463"/>
    </location>
</feature>
<feature type="compositionally biased region" description="Low complexity" evidence="1">
    <location>
        <begin position="702"/>
        <end position="735"/>
    </location>
</feature>
<feature type="compositionally biased region" description="Low complexity" evidence="1">
    <location>
        <begin position="210"/>
        <end position="225"/>
    </location>
</feature>
<feature type="compositionally biased region" description="Low complexity" evidence="1">
    <location>
        <begin position="669"/>
        <end position="681"/>
    </location>
</feature>
<feature type="compositionally biased region" description="Polar residues" evidence="1">
    <location>
        <begin position="583"/>
        <end position="601"/>
    </location>
</feature>